<gene>
    <name evidence="7" type="ORF">DFP82_104218</name>
</gene>
<dbReference type="InterPro" id="IPR011250">
    <property type="entry name" value="OMP/PagP_B-barrel"/>
</dbReference>
<name>A0A2V4USB2_9GAMM</name>
<dbReference type="Pfam" id="PF01345">
    <property type="entry name" value="DUF11"/>
    <property type="match status" value="1"/>
</dbReference>
<dbReference type="Gene3D" id="2.60.40.10">
    <property type="entry name" value="Immunoglobulins"/>
    <property type="match status" value="1"/>
</dbReference>
<comment type="subcellular location">
    <subcellularLocation>
        <location evidence="1">Secreted</location>
    </subcellularLocation>
</comment>
<keyword evidence="3 4" id="KW-0732">Signal</keyword>
<accession>A0A2V4USB2</accession>
<dbReference type="InterPro" id="IPR001434">
    <property type="entry name" value="OmcB-like_DUF11"/>
</dbReference>
<dbReference type="OrthoDB" id="28717at2"/>
<evidence type="ECO:0000256" key="1">
    <source>
        <dbReference type="ARBA" id="ARBA00004613"/>
    </source>
</evidence>
<feature type="chain" id="PRO_5015968952" evidence="4">
    <location>
        <begin position="37"/>
        <end position="1772"/>
    </location>
</feature>
<proteinExistence type="predicted"/>
<feature type="signal peptide" evidence="4">
    <location>
        <begin position="1"/>
        <end position="36"/>
    </location>
</feature>
<feature type="domain" description="DUF11" evidence="5">
    <location>
        <begin position="345"/>
        <end position="461"/>
    </location>
</feature>
<sequence>MTLSIMTPSNRITLCTAKISALSLAMLLMQSNMASAAPITLVQTINNIANVAYDVESIKQNGISNQVQAKVSDLPAYGISLTQQPLRTVMPNTEVSWVNVLSNTSYSEQTVELTLAISPTVSNLKVYQDLNNNGKVDSADRQIMLDNLSAQIKLGQSESIQLIVQALSDINGEDGDTADIKIGAIILEDPSIAAVEAIDRLVIIEPEIKFTTPQFDETKATSQINENVYIDASYAQCNVQTDKPDQVWITVKSPLTGDTYSLKGIETGNNTGKYRLSAPTQNNANAIDDKFIQTLVNDTLTASLDACIDPSVGTGTDQLPTAGDFTVRIDDLNTQINIIDDNASLVVTKESDVKSADLGDYVSYTINVTNNGNATAYDVQLKDALPRGFDYVDNSVRVSPTTNVDINQAQTTEFKTDGKYQVLSLGNMATGESKKITYRVLIGASSLGGDGINRATAVASNDQGQSVASREAQWKIDVERGIMNTDGIIIGKVYHDINRDGIQQKEDGELGVAGVRIYMENGNFVVTDPEGKYNFYGISAKTHVLKVDRTTIPHATEMVTQSNRNAGDAGSRFVDLKYGELHRADFAIVGGMGDSTERLNAELVARSKSVGAKNDTLEQAVKTELTLDPDYNTDTTDNVDASGCNINGDLDLGNNCDSAIVNDMVGEASKRVDMAVTTVAPPVEQELELYLKEVANNDVAFINLNEGQQLSSYKQIVQVQAPLGSIFTLYANGKAVSEQKIGKTAEQEKQNVTAFDYYAVDLQRGKNTLRGVATDINGKVISEQTIKVLTPDSLQAIDYRTQTQLVAADGISEYQVVISLKDRDGRPYIASTPITIDTNIGRINLKDGSKDTAGTQVIVSGGELLIPVTAPSAPGKGELVIDTGSSKQVIPLQFTAQLRPLIAVGIVEGAISLKDFDGSSITDAQGAFEQELNEISGDDNYSATGRAAMFLKGKVRGDYLLTLAYDSDKKGERLFRDIDPGEYYPVYGDSSAKGFDAQSTSKLYVRLDKGRSFAMYGDLKTQIDNDEGIKLGQYNRTLTGLKAQFEDSNTRVTAFLAETSTSQRVNETRGLGISGPYPLAENFDAVLENSETIEIITRDANNAGLIVSRETLTRFADYEIDPISRSLYLKSPIASQDIDGNPVYIRVTVEVDEGGEDYLVGGIAAKQQLNEKISIGGSYINSDDPLNKEELASLNSVIKFNDKLKLVAEYAMNKAENPNFQPSNQINTTELNDSNVEGNAFRIELDFDNKKNTRAKAYYNDADEGFVTGSSPLTAGRTESGVEINRTLNSKQTALTLEGIRTEDHTTDASSEGVQASIEHRLTENVVGEIGVRYYKQDATAASRNTQAATDVLDITNDTLFNDDIINQSALSSISSADEDIEGTTARARITAHLPKLNNSLVFAEYEQDIEHSSRNATSIGGETPMGSLGRLYARHDLINSLSGTYGLDDTDERQRTVFGFDAAYMKDGKVYSEYRMSDAISAREAEAAIGLKNKWYVQEGLTLNTLFERVESLEGEEDNTATAAGIGVEYLAKEDYKASGRFEKRWGETSDTLLGSAGIAYRYTDDITLLAKDIYSRIDYDDGDRTINRFQLGAAYRDYDSNQLDMLAKFEYRLDDNNTGDDIYQKDTMVWSWNGNYHPTRAMTWSGRYAGKYTEYKADGLTSDNTAHAVYGRGLYDISERWDIGMQAGTYWNEQANDLAYMLGAEVGYSPMTNLWLSIGYNFMGFEDEDIAYDDSTQEGAYFRLRFKFDEDLFKREDPRKNNRLASDSTL</sequence>
<dbReference type="SUPFAM" id="SSF49401">
    <property type="entry name" value="Bacterial adhesins"/>
    <property type="match status" value="1"/>
</dbReference>
<dbReference type="Pfam" id="PF17210">
    <property type="entry name" value="SdrD_B"/>
    <property type="match status" value="1"/>
</dbReference>
<keyword evidence="8" id="KW-1185">Reference proteome</keyword>
<dbReference type="SUPFAM" id="SSF56925">
    <property type="entry name" value="OMPA-like"/>
    <property type="match status" value="1"/>
</dbReference>
<keyword evidence="2" id="KW-0964">Secreted</keyword>
<evidence type="ECO:0000256" key="2">
    <source>
        <dbReference type="ARBA" id="ARBA00022525"/>
    </source>
</evidence>
<feature type="domain" description="SD-repeat containing protein B" evidence="6">
    <location>
        <begin position="492"/>
        <end position="558"/>
    </location>
</feature>
<dbReference type="Proteomes" id="UP000247746">
    <property type="component" value="Unassembled WGS sequence"/>
</dbReference>
<dbReference type="GO" id="GO:0005576">
    <property type="term" value="C:extracellular region"/>
    <property type="evidence" value="ECO:0007669"/>
    <property type="project" value="UniProtKB-SubCell"/>
</dbReference>
<evidence type="ECO:0000313" key="7">
    <source>
        <dbReference type="EMBL" id="PYE39406.1"/>
    </source>
</evidence>
<evidence type="ECO:0000256" key="4">
    <source>
        <dbReference type="SAM" id="SignalP"/>
    </source>
</evidence>
<dbReference type="RefSeq" id="WP_110923054.1">
    <property type="nucleotide sequence ID" value="NZ_QJSU01000004.1"/>
</dbReference>
<dbReference type="SUPFAM" id="SSF117074">
    <property type="entry name" value="Hypothetical protein PA1324"/>
    <property type="match status" value="1"/>
</dbReference>
<dbReference type="Gene3D" id="2.60.40.740">
    <property type="match status" value="1"/>
</dbReference>
<organism evidence="7 8">
    <name type="scientific">Psychrobacter fozii</name>
    <dbReference type="NCBI Taxonomy" id="198480"/>
    <lineage>
        <taxon>Bacteria</taxon>
        <taxon>Pseudomonadati</taxon>
        <taxon>Pseudomonadota</taxon>
        <taxon>Gammaproteobacteria</taxon>
        <taxon>Moraxellales</taxon>
        <taxon>Moraxellaceae</taxon>
        <taxon>Psychrobacter</taxon>
    </lineage>
</organism>
<dbReference type="InterPro" id="IPR033764">
    <property type="entry name" value="Sdr_B"/>
</dbReference>
<dbReference type="NCBIfam" id="TIGR01451">
    <property type="entry name" value="B_ant_repeat"/>
    <property type="match status" value="1"/>
</dbReference>
<dbReference type="InterPro" id="IPR047589">
    <property type="entry name" value="DUF11_rpt"/>
</dbReference>
<evidence type="ECO:0000259" key="5">
    <source>
        <dbReference type="Pfam" id="PF01345"/>
    </source>
</evidence>
<comment type="caution">
    <text evidence="7">The sequence shown here is derived from an EMBL/GenBank/DDBJ whole genome shotgun (WGS) entry which is preliminary data.</text>
</comment>
<protein>
    <submittedName>
        <fullName evidence="7">Putative repeat protein (TIGR01451 family)</fullName>
    </submittedName>
</protein>
<evidence type="ECO:0000256" key="3">
    <source>
        <dbReference type="ARBA" id="ARBA00022729"/>
    </source>
</evidence>
<dbReference type="EMBL" id="QJSU01000004">
    <property type="protein sequence ID" value="PYE39406.1"/>
    <property type="molecule type" value="Genomic_DNA"/>
</dbReference>
<evidence type="ECO:0000259" key="6">
    <source>
        <dbReference type="Pfam" id="PF17210"/>
    </source>
</evidence>
<reference evidence="7 8" key="1">
    <citation type="submission" date="2018-06" db="EMBL/GenBank/DDBJ databases">
        <title>Genomic Encyclopedia of Type Strains, Phase III (KMG-III): the genomes of soil and plant-associated and newly described type strains.</title>
        <authorList>
            <person name="Whitman W."/>
        </authorList>
    </citation>
    <scope>NUCLEOTIDE SEQUENCE [LARGE SCALE GENOMIC DNA]</scope>
    <source>
        <strain evidence="7 8">CECT 5889</strain>
    </source>
</reference>
<dbReference type="InterPro" id="IPR013783">
    <property type="entry name" value="Ig-like_fold"/>
</dbReference>
<evidence type="ECO:0000313" key="8">
    <source>
        <dbReference type="Proteomes" id="UP000247746"/>
    </source>
</evidence>
<dbReference type="InterPro" id="IPR008966">
    <property type="entry name" value="Adhesion_dom_sf"/>
</dbReference>